<dbReference type="InterPro" id="IPR017972">
    <property type="entry name" value="Cyt_P450_CS"/>
</dbReference>
<evidence type="ECO:0000256" key="4">
    <source>
        <dbReference type="ARBA" id="ARBA00022617"/>
    </source>
</evidence>
<dbReference type="InterPro" id="IPR036396">
    <property type="entry name" value="Cyt_P450_sf"/>
</dbReference>
<evidence type="ECO:0000256" key="8">
    <source>
        <dbReference type="ARBA" id="ARBA00023033"/>
    </source>
</evidence>
<reference evidence="11" key="1">
    <citation type="submission" date="2018-01" db="EMBL/GenBank/DDBJ databases">
        <authorList>
            <person name="Mao J.F."/>
        </authorList>
    </citation>
    <scope>NUCLEOTIDE SEQUENCE</scope>
    <source>
        <strain evidence="11">Huo1</strain>
        <tissue evidence="11">Leaf</tissue>
    </source>
</reference>
<dbReference type="AlphaFoldDB" id="A0A8X8WS83"/>
<evidence type="ECO:0000256" key="2">
    <source>
        <dbReference type="ARBA" id="ARBA00004167"/>
    </source>
</evidence>
<evidence type="ECO:0008006" key="13">
    <source>
        <dbReference type="Google" id="ProtNLM"/>
    </source>
</evidence>
<evidence type="ECO:0000256" key="10">
    <source>
        <dbReference type="RuleBase" id="RU000461"/>
    </source>
</evidence>
<proteinExistence type="inferred from homology"/>
<dbReference type="GO" id="GO:0016020">
    <property type="term" value="C:membrane"/>
    <property type="evidence" value="ECO:0007669"/>
    <property type="project" value="UniProtKB-SubCell"/>
</dbReference>
<comment type="similarity">
    <text evidence="3 10">Belongs to the cytochrome P450 family.</text>
</comment>
<dbReference type="GO" id="GO:0016712">
    <property type="term" value="F:oxidoreductase activity, acting on paired donors, with incorporation or reduction of molecular oxygen, reduced flavin or flavoprotein as one donor, and incorporation of one atom of oxygen"/>
    <property type="evidence" value="ECO:0007669"/>
    <property type="project" value="UniProtKB-ARBA"/>
</dbReference>
<evidence type="ECO:0000256" key="6">
    <source>
        <dbReference type="ARBA" id="ARBA00023002"/>
    </source>
</evidence>
<keyword evidence="8 10" id="KW-0503">Monooxygenase</keyword>
<dbReference type="InterPro" id="IPR002401">
    <property type="entry name" value="Cyt_P450_E_grp-I"/>
</dbReference>
<dbReference type="Pfam" id="PF00067">
    <property type="entry name" value="p450"/>
    <property type="match status" value="2"/>
</dbReference>
<dbReference type="GO" id="GO:0005506">
    <property type="term" value="F:iron ion binding"/>
    <property type="evidence" value="ECO:0007669"/>
    <property type="project" value="InterPro"/>
</dbReference>
<comment type="subcellular location">
    <subcellularLocation>
        <location evidence="2">Membrane</location>
        <topology evidence="2">Single-pass membrane protein</topology>
    </subcellularLocation>
</comment>
<sequence>MLSNKPAFRWIHNLMQDLNTEISCIKLGTVHVIAVTSPELSREFLKKQDAVFDSQPDAISARITSDGYLTLALSPSGDQWAKMRRVMRSGVLSNAVFQRLHEKRREEADHLVRYVYKQCKNPDSNGSVNVRDAARHYCGNMIRKMVFGERFFGSGMADGGAGVEEREHVDGLFAILSCLYGFAIADFLPWLEVLDLDGHKKKITNAIKNVRRYQDPEIEKRIEMWEKGLKIEWALAEIDILAKASKNWIECVPHVSSKDTVVCGYFIPKGSQVLLSRPGLGRNPRVWDEPLRFRPERHVHDEDSVVVLTDPELHMLSFSTGRRGCPGVVLGSTLSTMLLARLIQCFAWKPPLSTNTIDLAKSENDLALAKPLIAHALPRLNSQIYL</sequence>
<evidence type="ECO:0000256" key="7">
    <source>
        <dbReference type="ARBA" id="ARBA00023004"/>
    </source>
</evidence>
<dbReference type="Proteomes" id="UP000298416">
    <property type="component" value="Unassembled WGS sequence"/>
</dbReference>
<dbReference type="PANTHER" id="PTHR47944:SF19">
    <property type="entry name" value="CYTOCHROME P450 77A4"/>
    <property type="match status" value="1"/>
</dbReference>
<feature type="binding site" description="axial binding residue" evidence="9">
    <location>
        <position position="325"/>
    </location>
    <ligand>
        <name>heme</name>
        <dbReference type="ChEBI" id="CHEBI:30413"/>
    </ligand>
    <ligandPart>
        <name>Fe</name>
        <dbReference type="ChEBI" id="CHEBI:18248"/>
    </ligandPart>
</feature>
<keyword evidence="7 9" id="KW-0408">Iron</keyword>
<reference evidence="11" key="2">
    <citation type="submission" date="2020-08" db="EMBL/GenBank/DDBJ databases">
        <title>Plant Genome Project.</title>
        <authorList>
            <person name="Zhang R.-G."/>
        </authorList>
    </citation>
    <scope>NUCLEOTIDE SEQUENCE</scope>
    <source>
        <strain evidence="11">Huo1</strain>
        <tissue evidence="11">Leaf</tissue>
    </source>
</reference>
<evidence type="ECO:0000313" key="12">
    <source>
        <dbReference type="Proteomes" id="UP000298416"/>
    </source>
</evidence>
<dbReference type="GO" id="GO:0016114">
    <property type="term" value="P:terpenoid biosynthetic process"/>
    <property type="evidence" value="ECO:0007669"/>
    <property type="project" value="UniProtKB-ARBA"/>
</dbReference>
<evidence type="ECO:0000256" key="9">
    <source>
        <dbReference type="PIRSR" id="PIRSR602401-1"/>
    </source>
</evidence>
<evidence type="ECO:0000256" key="1">
    <source>
        <dbReference type="ARBA" id="ARBA00001971"/>
    </source>
</evidence>
<dbReference type="PROSITE" id="PS00086">
    <property type="entry name" value="CYTOCHROME_P450"/>
    <property type="match status" value="1"/>
</dbReference>
<comment type="caution">
    <text evidence="11">The sequence shown here is derived from an EMBL/GenBank/DDBJ whole genome shotgun (WGS) entry which is preliminary data.</text>
</comment>
<dbReference type="Gene3D" id="1.10.630.10">
    <property type="entry name" value="Cytochrome P450"/>
    <property type="match status" value="2"/>
</dbReference>
<keyword evidence="5 9" id="KW-0479">Metal-binding</keyword>
<dbReference type="SUPFAM" id="SSF48264">
    <property type="entry name" value="Cytochrome P450"/>
    <property type="match status" value="1"/>
</dbReference>
<evidence type="ECO:0000256" key="3">
    <source>
        <dbReference type="ARBA" id="ARBA00010617"/>
    </source>
</evidence>
<keyword evidence="6 10" id="KW-0560">Oxidoreductase</keyword>
<evidence type="ECO:0000313" key="11">
    <source>
        <dbReference type="EMBL" id="KAG6400102.1"/>
    </source>
</evidence>
<accession>A0A8X8WS83</accession>
<organism evidence="11">
    <name type="scientific">Salvia splendens</name>
    <name type="common">Scarlet sage</name>
    <dbReference type="NCBI Taxonomy" id="180675"/>
    <lineage>
        <taxon>Eukaryota</taxon>
        <taxon>Viridiplantae</taxon>
        <taxon>Streptophyta</taxon>
        <taxon>Embryophyta</taxon>
        <taxon>Tracheophyta</taxon>
        <taxon>Spermatophyta</taxon>
        <taxon>Magnoliopsida</taxon>
        <taxon>eudicotyledons</taxon>
        <taxon>Gunneridae</taxon>
        <taxon>Pentapetalae</taxon>
        <taxon>asterids</taxon>
        <taxon>lamiids</taxon>
        <taxon>Lamiales</taxon>
        <taxon>Lamiaceae</taxon>
        <taxon>Nepetoideae</taxon>
        <taxon>Mentheae</taxon>
        <taxon>Salviinae</taxon>
        <taxon>Salvia</taxon>
        <taxon>Salvia subgen. Calosphace</taxon>
        <taxon>core Calosphace</taxon>
    </lineage>
</organism>
<gene>
    <name evidence="11" type="ORF">SASPL_141590</name>
</gene>
<dbReference type="EMBL" id="PNBA02000015">
    <property type="protein sequence ID" value="KAG6400102.1"/>
    <property type="molecule type" value="Genomic_DNA"/>
</dbReference>
<dbReference type="InterPro" id="IPR001128">
    <property type="entry name" value="Cyt_P450"/>
</dbReference>
<keyword evidence="4 9" id="KW-0349">Heme</keyword>
<dbReference type="PANTHER" id="PTHR47944">
    <property type="entry name" value="CYTOCHROME P450 98A9"/>
    <property type="match status" value="1"/>
</dbReference>
<comment type="cofactor">
    <cofactor evidence="1 9">
        <name>heme</name>
        <dbReference type="ChEBI" id="CHEBI:30413"/>
    </cofactor>
</comment>
<keyword evidence="12" id="KW-1185">Reference proteome</keyword>
<name>A0A8X8WS83_SALSN</name>
<dbReference type="PRINTS" id="PR00463">
    <property type="entry name" value="EP450I"/>
</dbReference>
<protein>
    <recommendedName>
        <fullName evidence="13">Tryptophan N-monooxygenase</fullName>
    </recommendedName>
</protein>
<evidence type="ECO:0000256" key="5">
    <source>
        <dbReference type="ARBA" id="ARBA00022723"/>
    </source>
</evidence>
<dbReference type="GO" id="GO:0020037">
    <property type="term" value="F:heme binding"/>
    <property type="evidence" value="ECO:0007669"/>
    <property type="project" value="InterPro"/>
</dbReference>